<dbReference type="PROSITE" id="PS51257">
    <property type="entry name" value="PROKAR_LIPOPROTEIN"/>
    <property type="match status" value="1"/>
</dbReference>
<proteinExistence type="predicted"/>
<dbReference type="EMBL" id="KF900451">
    <property type="protein sequence ID" value="AIE95409.1"/>
    <property type="molecule type" value="Genomic_DNA"/>
</dbReference>
<accession>A0A075FVW0</accession>
<dbReference type="AlphaFoldDB" id="A0A075FVW0"/>
<organism evidence="1">
    <name type="scientific">uncultured marine group II/III euryarchaeote AD1000_65_H04</name>
    <dbReference type="NCBI Taxonomy" id="1457796"/>
    <lineage>
        <taxon>Archaea</taxon>
        <taxon>Methanobacteriati</taxon>
        <taxon>Methanobacteriota</taxon>
        <taxon>environmental samples</taxon>
    </lineage>
</organism>
<name>A0A075FVW0_9EURY</name>
<protein>
    <submittedName>
        <fullName evidence="1">Lipoprotein</fullName>
    </submittedName>
</protein>
<sequence length="269" mass="29029">MQKLKYEERVIESMRSVLVVFILVFSLGFTGCTDSGPLDIGDALSGCPNVVGPSPPEPAIISFSGNNDTITPMFNLGQLLLKFHANHEGDGHFSIVIYGTEDEYLELVFNEIGLFDSQVYVSLDLALFSFETFDHTPGLSQDFFLEVSANGPWTIDIFQPRFTTGLDEPLTISGTGTTASEAILLDCGLKTVTVNHAGEGHFSVVIYDIAGEYIDLLANEIGTYSGSTILDIDSKGLYVLDISADADANWDVSIGEIASNSSNTENETA</sequence>
<keyword evidence="1" id="KW-0449">Lipoprotein</keyword>
<evidence type="ECO:0000313" key="1">
    <source>
        <dbReference type="EMBL" id="AIE95409.1"/>
    </source>
</evidence>
<reference evidence="1" key="1">
    <citation type="journal article" date="2014" name="Genome Biol. Evol.">
        <title>Pangenome evidence for extensive interdomain horizontal transfer affecting lineage core and shell genes in uncultured planktonic thaumarchaeota and euryarchaeota.</title>
        <authorList>
            <person name="Deschamps P."/>
            <person name="Zivanovic Y."/>
            <person name="Moreira D."/>
            <person name="Rodriguez-Valera F."/>
            <person name="Lopez-Garcia P."/>
        </authorList>
    </citation>
    <scope>NUCLEOTIDE SEQUENCE</scope>
</reference>